<evidence type="ECO:0000313" key="3">
    <source>
        <dbReference type="Proteomes" id="UP000663848"/>
    </source>
</evidence>
<sequence length="284" mass="32329">VLIEPVGRKDFLRYVRRNGNSKNQLELPFTKLIKAKEVEIELKSSLDNICNELSNTDNQFDSSLSDDSSNDDMSDNDRKQSSLKRHEPRPPSAPMSEDSRRQRRRRHHRTNEQAPESSHNMIQSSHYSKNRHKQQENETDNPQIDPYGSTTSLRRSGIFQSLKLKADKLRLPRPSSARGGEPDDEKQQKKNRKSAGGTLRPARSLLNLLSPGTFSTGNTDKSSTNLSRDSFSSGINRRPSVISRSSSVDNPNISNDHDKHRNKKATCMWNLDFSPYNSSLIRIK</sequence>
<feature type="non-terminal residue" evidence="2">
    <location>
        <position position="1"/>
    </location>
</feature>
<reference evidence="2" key="1">
    <citation type="submission" date="2021-02" db="EMBL/GenBank/DDBJ databases">
        <authorList>
            <person name="Nowell W R."/>
        </authorList>
    </citation>
    <scope>NUCLEOTIDE SEQUENCE</scope>
</reference>
<proteinExistence type="predicted"/>
<feature type="compositionally biased region" description="Low complexity" evidence="1">
    <location>
        <begin position="57"/>
        <end position="67"/>
    </location>
</feature>
<dbReference type="AlphaFoldDB" id="A0A821RBA1"/>
<feature type="region of interest" description="Disordered" evidence="1">
    <location>
        <begin position="55"/>
        <end position="261"/>
    </location>
</feature>
<protein>
    <submittedName>
        <fullName evidence="2">Uncharacterized protein</fullName>
    </submittedName>
</protein>
<feature type="compositionally biased region" description="Polar residues" evidence="1">
    <location>
        <begin position="210"/>
        <end position="234"/>
    </location>
</feature>
<name>A0A821RBA1_9BILA</name>
<accession>A0A821RBA1</accession>
<comment type="caution">
    <text evidence="2">The sequence shown here is derived from an EMBL/GenBank/DDBJ whole genome shotgun (WGS) entry which is preliminary data.</text>
</comment>
<organism evidence="2 3">
    <name type="scientific">Rotaria socialis</name>
    <dbReference type="NCBI Taxonomy" id="392032"/>
    <lineage>
        <taxon>Eukaryota</taxon>
        <taxon>Metazoa</taxon>
        <taxon>Spiralia</taxon>
        <taxon>Gnathifera</taxon>
        <taxon>Rotifera</taxon>
        <taxon>Eurotatoria</taxon>
        <taxon>Bdelloidea</taxon>
        <taxon>Philodinida</taxon>
        <taxon>Philodinidae</taxon>
        <taxon>Rotaria</taxon>
    </lineage>
</organism>
<dbReference type="Proteomes" id="UP000663848">
    <property type="component" value="Unassembled WGS sequence"/>
</dbReference>
<feature type="compositionally biased region" description="Basic and acidic residues" evidence="1">
    <location>
        <begin position="75"/>
        <end position="89"/>
    </location>
</feature>
<evidence type="ECO:0000313" key="2">
    <source>
        <dbReference type="EMBL" id="CAF4840715.1"/>
    </source>
</evidence>
<dbReference type="EMBL" id="CAJOBR010006284">
    <property type="protein sequence ID" value="CAF4840715.1"/>
    <property type="molecule type" value="Genomic_DNA"/>
</dbReference>
<feature type="compositionally biased region" description="Low complexity" evidence="1">
    <location>
        <begin position="235"/>
        <end position="251"/>
    </location>
</feature>
<evidence type="ECO:0000256" key="1">
    <source>
        <dbReference type="SAM" id="MobiDB-lite"/>
    </source>
</evidence>
<gene>
    <name evidence="2" type="ORF">QYT958_LOCUS26404</name>
</gene>
<feature type="compositionally biased region" description="Polar residues" evidence="1">
    <location>
        <begin position="112"/>
        <end position="127"/>
    </location>
</feature>